<dbReference type="Gene3D" id="3.30.310.50">
    <property type="entry name" value="Alpha-D-phosphohexomutase, C-terminal domain"/>
    <property type="match status" value="1"/>
</dbReference>
<dbReference type="GO" id="GO:0046872">
    <property type="term" value="F:metal ion binding"/>
    <property type="evidence" value="ECO:0007669"/>
    <property type="project" value="UniProtKB-KW"/>
</dbReference>
<dbReference type="InterPro" id="IPR005845">
    <property type="entry name" value="A-D-PHexomutase_a/b/a-II"/>
</dbReference>
<keyword evidence="3" id="KW-0597">Phosphoprotein</keyword>
<dbReference type="EMBL" id="JBICBT010000207">
    <property type="protein sequence ID" value="KAL3120607.1"/>
    <property type="molecule type" value="Genomic_DNA"/>
</dbReference>
<evidence type="ECO:0000256" key="2">
    <source>
        <dbReference type="ARBA" id="ARBA00010231"/>
    </source>
</evidence>
<dbReference type="PANTHER" id="PTHR45745:SF1">
    <property type="entry name" value="PHOSPHOGLUCOMUTASE 2B-RELATED"/>
    <property type="match status" value="1"/>
</dbReference>
<name>A0ABD2LZB8_9BILA</name>
<evidence type="ECO:0000313" key="12">
    <source>
        <dbReference type="EMBL" id="KAL3120607.1"/>
    </source>
</evidence>
<feature type="transmembrane region" description="Helical" evidence="7">
    <location>
        <begin position="108"/>
        <end position="127"/>
    </location>
</feature>
<dbReference type="InterPro" id="IPR005844">
    <property type="entry name" value="A-D-PHexomutase_a/b/a-I"/>
</dbReference>
<feature type="domain" description="Alpha-D-phosphohexomutase alpha/beta/alpha" evidence="10">
    <location>
        <begin position="235"/>
        <end position="329"/>
    </location>
</feature>
<protein>
    <recommendedName>
        <fullName evidence="14">Phosphoglucomutase</fullName>
    </recommendedName>
</protein>
<comment type="caution">
    <text evidence="12">The sequence shown here is derived from an EMBL/GenBank/DDBJ whole genome shotgun (WGS) entry which is preliminary data.</text>
</comment>
<evidence type="ECO:0000256" key="7">
    <source>
        <dbReference type="SAM" id="Phobius"/>
    </source>
</evidence>
<dbReference type="InterPro" id="IPR005846">
    <property type="entry name" value="A-D-PHexomutase_a/b/a-III"/>
</dbReference>
<sequence length="604" mass="67458">MDPYLQELINKWLCWDKNATTRTEIERLVKENNVHELRLRMVGKLSFGTAGVRTHMEAGFARLNELTIIQLSHGMARHLASEMGEDGKKKGVVIGFDGRHQSKRFAELAANVFVLNGLSAFLFSAVVPTPVVSFAVVSLGCAAGIMVGLFVCHLYFPVNILHHFPITASHNPKEDNGFKAYWANGAQILSPHDTEICRIVAEEPKPKEAYWDTAQLGTIPCGTFLALPFFFHFRSLNQTSSLRLTYSAFHGVGSKFVRRMFAEFGFPSENISYVKEQDEPDPDFGTVPFPNPEEGHRVLKLCIETANANDSTLLLVNDPDADRLQLAEKETNGEWRVFSGNEMGILLTWWAWTNWRAANPTADSSRVFVLHSAVSSQMVATMAKKEGFKAAHSLTGFKYIGNLAHKLRSEGNTVIAAWEESIGFTPGTTLDKDGVSSAAVFAEMANWLRTQKGVSLHEQLFRLFSLYGFHLQRNSYWGVKSTEVTKKLFADLRSDYPEKIGQNFDVKFVRDLTTGYDNAQPDDRAILPLSTSSEMVTFTLVDGSAVTLRASGTEPKVKYYIELRTEAGKEEKDLSSVLEELDQLESDVVDTLLQPTKYGLISRI</sequence>
<feature type="domain" description="Alpha-D-phosphohexomutase alpha/beta/alpha" evidence="9">
    <location>
        <begin position="164"/>
        <end position="204"/>
    </location>
</feature>
<evidence type="ECO:0000256" key="1">
    <source>
        <dbReference type="ARBA" id="ARBA00001946"/>
    </source>
</evidence>
<dbReference type="SUPFAM" id="SSF53738">
    <property type="entry name" value="Phosphoglucomutase, first 3 domains"/>
    <property type="match status" value="3"/>
</dbReference>
<dbReference type="InterPro" id="IPR016055">
    <property type="entry name" value="A-D-PHexomutase_a/b/a-I/II/III"/>
</dbReference>
<dbReference type="CDD" id="cd05799">
    <property type="entry name" value="PGM2"/>
    <property type="match status" value="1"/>
</dbReference>
<organism evidence="12 13">
    <name type="scientific">Heterodera trifolii</name>
    <dbReference type="NCBI Taxonomy" id="157864"/>
    <lineage>
        <taxon>Eukaryota</taxon>
        <taxon>Metazoa</taxon>
        <taxon>Ecdysozoa</taxon>
        <taxon>Nematoda</taxon>
        <taxon>Chromadorea</taxon>
        <taxon>Rhabditida</taxon>
        <taxon>Tylenchina</taxon>
        <taxon>Tylenchomorpha</taxon>
        <taxon>Tylenchoidea</taxon>
        <taxon>Heteroderidae</taxon>
        <taxon>Heteroderinae</taxon>
        <taxon>Heterodera</taxon>
    </lineage>
</organism>
<keyword evidence="7" id="KW-0812">Transmembrane</keyword>
<dbReference type="AlphaFoldDB" id="A0ABD2LZB8"/>
<feature type="domain" description="Alpha-D-phosphohexomutase alpha/beta/alpha" evidence="9">
    <location>
        <begin position="45"/>
        <end position="147"/>
    </location>
</feature>
<keyword evidence="13" id="KW-1185">Reference proteome</keyword>
<dbReference type="InterPro" id="IPR005843">
    <property type="entry name" value="A-D-PHexomutase_C"/>
</dbReference>
<keyword evidence="4" id="KW-0479">Metal-binding</keyword>
<evidence type="ECO:0008006" key="14">
    <source>
        <dbReference type="Google" id="ProtNLM"/>
    </source>
</evidence>
<keyword evidence="7" id="KW-0472">Membrane</keyword>
<dbReference type="InterPro" id="IPR036900">
    <property type="entry name" value="A-D-PHexomutase_C_sf"/>
</dbReference>
<dbReference type="Proteomes" id="UP001620626">
    <property type="component" value="Unassembled WGS sequence"/>
</dbReference>
<dbReference type="Pfam" id="PF02878">
    <property type="entry name" value="PGM_PMM_I"/>
    <property type="match status" value="2"/>
</dbReference>
<evidence type="ECO:0000259" key="8">
    <source>
        <dbReference type="Pfam" id="PF00408"/>
    </source>
</evidence>
<evidence type="ECO:0000313" key="13">
    <source>
        <dbReference type="Proteomes" id="UP001620626"/>
    </source>
</evidence>
<keyword evidence="5" id="KW-0460">Magnesium</keyword>
<accession>A0ABD2LZB8</accession>
<keyword evidence="6" id="KW-0413">Isomerase</keyword>
<proteinExistence type="inferred from homology"/>
<comment type="cofactor">
    <cofactor evidence="1">
        <name>Mg(2+)</name>
        <dbReference type="ChEBI" id="CHEBI:18420"/>
    </cofactor>
</comment>
<dbReference type="GO" id="GO:0016853">
    <property type="term" value="F:isomerase activity"/>
    <property type="evidence" value="ECO:0007669"/>
    <property type="project" value="UniProtKB-KW"/>
</dbReference>
<comment type="similarity">
    <text evidence="2">Belongs to the phosphohexose mutase family.</text>
</comment>
<feature type="transmembrane region" description="Helical" evidence="7">
    <location>
        <begin position="133"/>
        <end position="156"/>
    </location>
</feature>
<feature type="domain" description="Alpha-D-phosphohexomutase alpha/beta/alpha" evidence="11">
    <location>
        <begin position="366"/>
        <end position="463"/>
    </location>
</feature>
<dbReference type="Pfam" id="PF00408">
    <property type="entry name" value="PGM_PMM_IV"/>
    <property type="match status" value="1"/>
</dbReference>
<evidence type="ECO:0000256" key="4">
    <source>
        <dbReference type="ARBA" id="ARBA00022723"/>
    </source>
</evidence>
<evidence type="ECO:0000259" key="9">
    <source>
        <dbReference type="Pfam" id="PF02878"/>
    </source>
</evidence>
<dbReference type="PANTHER" id="PTHR45745">
    <property type="entry name" value="PHOSPHOMANNOMUTASE 45A"/>
    <property type="match status" value="1"/>
</dbReference>
<dbReference type="Gene3D" id="3.40.120.10">
    <property type="entry name" value="Alpha-D-Glucose-1,6-Bisphosphate, subunit A, domain 3"/>
    <property type="match status" value="4"/>
</dbReference>
<keyword evidence="7" id="KW-1133">Transmembrane helix</keyword>
<reference evidence="12 13" key="1">
    <citation type="submission" date="2024-10" db="EMBL/GenBank/DDBJ databases">
        <authorList>
            <person name="Kim D."/>
        </authorList>
    </citation>
    <scope>NUCLEOTIDE SEQUENCE [LARGE SCALE GENOMIC DNA]</scope>
    <source>
        <strain evidence="12">BH-2024</strain>
    </source>
</reference>
<gene>
    <name evidence="12" type="ORF">niasHT_007899</name>
</gene>
<evidence type="ECO:0000256" key="5">
    <source>
        <dbReference type="ARBA" id="ARBA00022842"/>
    </source>
</evidence>
<dbReference type="Pfam" id="PF02879">
    <property type="entry name" value="PGM_PMM_II"/>
    <property type="match status" value="1"/>
</dbReference>
<dbReference type="Pfam" id="PF02880">
    <property type="entry name" value="PGM_PMM_III"/>
    <property type="match status" value="1"/>
</dbReference>
<evidence type="ECO:0000259" key="10">
    <source>
        <dbReference type="Pfam" id="PF02879"/>
    </source>
</evidence>
<dbReference type="SUPFAM" id="SSF55957">
    <property type="entry name" value="Phosphoglucomutase, C-terminal domain"/>
    <property type="match status" value="1"/>
</dbReference>
<evidence type="ECO:0000256" key="6">
    <source>
        <dbReference type="ARBA" id="ARBA00023235"/>
    </source>
</evidence>
<evidence type="ECO:0000256" key="3">
    <source>
        <dbReference type="ARBA" id="ARBA00022553"/>
    </source>
</evidence>
<evidence type="ECO:0000259" key="11">
    <source>
        <dbReference type="Pfam" id="PF02880"/>
    </source>
</evidence>
<feature type="domain" description="Alpha-D-phosphohexomutase C-terminal" evidence="8">
    <location>
        <begin position="532"/>
        <end position="567"/>
    </location>
</feature>